<proteinExistence type="predicted"/>
<accession>A0A1F6VHB8</accession>
<organism evidence="1 2">
    <name type="scientific">Candidatus Nomurabacteria bacterium RIFCSPHIGHO2_01_FULL_42_16</name>
    <dbReference type="NCBI Taxonomy" id="1801743"/>
    <lineage>
        <taxon>Bacteria</taxon>
        <taxon>Candidatus Nomuraibacteriota</taxon>
    </lineage>
</organism>
<dbReference type="EMBL" id="MFTT01000036">
    <property type="protein sequence ID" value="OGI68966.1"/>
    <property type="molecule type" value="Genomic_DNA"/>
</dbReference>
<dbReference type="AlphaFoldDB" id="A0A1F6VHB8"/>
<gene>
    <name evidence="1" type="ORF">A2824_02890</name>
</gene>
<evidence type="ECO:0008006" key="3">
    <source>
        <dbReference type="Google" id="ProtNLM"/>
    </source>
</evidence>
<dbReference type="GO" id="GO:0003677">
    <property type="term" value="F:DNA binding"/>
    <property type="evidence" value="ECO:0007669"/>
    <property type="project" value="InterPro"/>
</dbReference>
<name>A0A1F6VHB8_9BACT</name>
<dbReference type="GO" id="GO:0046872">
    <property type="term" value="F:metal ion binding"/>
    <property type="evidence" value="ECO:0007669"/>
    <property type="project" value="InterPro"/>
</dbReference>
<dbReference type="Gene3D" id="1.20.58.1000">
    <property type="entry name" value="Metal-sensitive repressor, helix protomer"/>
    <property type="match status" value="1"/>
</dbReference>
<dbReference type="STRING" id="1801743.A2824_02890"/>
<evidence type="ECO:0000313" key="2">
    <source>
        <dbReference type="Proteomes" id="UP000178059"/>
    </source>
</evidence>
<dbReference type="InterPro" id="IPR003735">
    <property type="entry name" value="Metal_Tscrpt_repr"/>
</dbReference>
<dbReference type="PANTHER" id="PTHR33677">
    <property type="entry name" value="TRANSCRIPTIONAL REPRESSOR FRMR-RELATED"/>
    <property type="match status" value="1"/>
</dbReference>
<dbReference type="Pfam" id="PF02583">
    <property type="entry name" value="Trns_repr_metal"/>
    <property type="match status" value="1"/>
</dbReference>
<dbReference type="GO" id="GO:0045892">
    <property type="term" value="P:negative regulation of DNA-templated transcription"/>
    <property type="evidence" value="ECO:0007669"/>
    <property type="project" value="UniProtKB-ARBA"/>
</dbReference>
<protein>
    <recommendedName>
        <fullName evidence="3">Transcriptional regulator</fullName>
    </recommendedName>
</protein>
<sequence>MHAHRDSKYKKQLIRRLSIASGQIKGLMKMIEEDKYCIDILHQSLAVKQALSGCEDLILENHLSTHVIEQIKSGKESKSTKEILDIYKLSKRK</sequence>
<dbReference type="InterPro" id="IPR038390">
    <property type="entry name" value="Metal_Tscrpt_repr_sf"/>
</dbReference>
<evidence type="ECO:0000313" key="1">
    <source>
        <dbReference type="EMBL" id="OGI68966.1"/>
    </source>
</evidence>
<comment type="caution">
    <text evidence="1">The sequence shown here is derived from an EMBL/GenBank/DDBJ whole genome shotgun (WGS) entry which is preliminary data.</text>
</comment>
<dbReference type="PANTHER" id="PTHR33677:SF3">
    <property type="entry name" value="COPPER-SENSING TRANSCRIPTIONAL REPRESSOR RICR"/>
    <property type="match status" value="1"/>
</dbReference>
<reference evidence="1 2" key="1">
    <citation type="journal article" date="2016" name="Nat. Commun.">
        <title>Thousands of microbial genomes shed light on interconnected biogeochemical processes in an aquifer system.</title>
        <authorList>
            <person name="Anantharaman K."/>
            <person name="Brown C.T."/>
            <person name="Hug L.A."/>
            <person name="Sharon I."/>
            <person name="Castelle C.J."/>
            <person name="Probst A.J."/>
            <person name="Thomas B.C."/>
            <person name="Singh A."/>
            <person name="Wilkins M.J."/>
            <person name="Karaoz U."/>
            <person name="Brodie E.L."/>
            <person name="Williams K.H."/>
            <person name="Hubbard S.S."/>
            <person name="Banfield J.F."/>
        </authorList>
    </citation>
    <scope>NUCLEOTIDE SEQUENCE [LARGE SCALE GENOMIC DNA]</scope>
</reference>
<dbReference type="CDD" id="cd10151">
    <property type="entry name" value="TthCsoR-like_DUF156"/>
    <property type="match status" value="1"/>
</dbReference>
<dbReference type="Proteomes" id="UP000178059">
    <property type="component" value="Unassembled WGS sequence"/>
</dbReference>